<reference evidence="3" key="1">
    <citation type="journal article" date="2013" name="Nature">
        <title>Draft genome of the wheat A-genome progenitor Triticum urartu.</title>
        <authorList>
            <person name="Ling H.Q."/>
            <person name="Zhao S."/>
            <person name="Liu D."/>
            <person name="Wang J."/>
            <person name="Sun H."/>
            <person name="Zhang C."/>
            <person name="Fan H."/>
            <person name="Li D."/>
            <person name="Dong L."/>
            <person name="Tao Y."/>
            <person name="Gao C."/>
            <person name="Wu H."/>
            <person name="Li Y."/>
            <person name="Cui Y."/>
            <person name="Guo X."/>
            <person name="Zheng S."/>
            <person name="Wang B."/>
            <person name="Yu K."/>
            <person name="Liang Q."/>
            <person name="Yang W."/>
            <person name="Lou X."/>
            <person name="Chen J."/>
            <person name="Feng M."/>
            <person name="Jian J."/>
            <person name="Zhang X."/>
            <person name="Luo G."/>
            <person name="Jiang Y."/>
            <person name="Liu J."/>
            <person name="Wang Z."/>
            <person name="Sha Y."/>
            <person name="Zhang B."/>
            <person name="Wu H."/>
            <person name="Tang D."/>
            <person name="Shen Q."/>
            <person name="Xue P."/>
            <person name="Zou S."/>
            <person name="Wang X."/>
            <person name="Liu X."/>
            <person name="Wang F."/>
            <person name="Yang Y."/>
            <person name="An X."/>
            <person name="Dong Z."/>
            <person name="Zhang K."/>
            <person name="Zhang X."/>
            <person name="Luo M.C."/>
            <person name="Dvorak J."/>
            <person name="Tong Y."/>
            <person name="Wang J."/>
            <person name="Yang H."/>
            <person name="Li Z."/>
            <person name="Wang D."/>
            <person name="Zhang A."/>
            <person name="Wang J."/>
        </authorList>
    </citation>
    <scope>NUCLEOTIDE SEQUENCE</scope>
    <source>
        <strain evidence="3">cv. G1812</strain>
    </source>
</reference>
<evidence type="ECO:0000256" key="1">
    <source>
        <dbReference type="SAM" id="MobiDB-lite"/>
    </source>
</evidence>
<proteinExistence type="predicted"/>
<dbReference type="EnsemblPlants" id="TuG1812G0700002622.01.T01">
    <property type="protein sequence ID" value="TuG1812G0700002622.01.T01"/>
    <property type="gene ID" value="TuG1812G0700002622.01"/>
</dbReference>
<dbReference type="Gramene" id="TuG1812G0700002622.01.T01">
    <property type="protein sequence ID" value="TuG1812G0700002622.01.T01"/>
    <property type="gene ID" value="TuG1812G0700002622.01"/>
</dbReference>
<reference evidence="2" key="2">
    <citation type="submission" date="2018-03" db="EMBL/GenBank/DDBJ databases">
        <title>The Triticum urartu genome reveals the dynamic nature of wheat genome evolution.</title>
        <authorList>
            <person name="Ling H."/>
            <person name="Ma B."/>
            <person name="Shi X."/>
            <person name="Liu H."/>
            <person name="Dong L."/>
            <person name="Sun H."/>
            <person name="Cao Y."/>
            <person name="Gao Q."/>
            <person name="Zheng S."/>
            <person name="Li Y."/>
            <person name="Yu Y."/>
            <person name="Du H."/>
            <person name="Qi M."/>
            <person name="Li Y."/>
            <person name="Yu H."/>
            <person name="Cui Y."/>
            <person name="Wang N."/>
            <person name="Chen C."/>
            <person name="Wu H."/>
            <person name="Zhao Y."/>
            <person name="Zhang J."/>
            <person name="Li Y."/>
            <person name="Zhou W."/>
            <person name="Zhang B."/>
            <person name="Hu W."/>
            <person name="Eijk M."/>
            <person name="Tang J."/>
            <person name="Witsenboer H."/>
            <person name="Zhao S."/>
            <person name="Li Z."/>
            <person name="Zhang A."/>
            <person name="Wang D."/>
            <person name="Liang C."/>
        </authorList>
    </citation>
    <scope>NUCLEOTIDE SEQUENCE [LARGE SCALE GENOMIC DNA]</scope>
    <source>
        <strain evidence="2">cv. G1812</strain>
    </source>
</reference>
<evidence type="ECO:0000313" key="2">
    <source>
        <dbReference type="EnsemblPlants" id="TuG1812G0700002622.01.T01"/>
    </source>
</evidence>
<accession>A0A8R7V547</accession>
<sequence>MPVQSERGGEGGGGGEHPEGGGDRVCEPEQDPQGAQEGGAQGGALVAAERAAQRLRRRELRLQQLRLLLISSDEMHASCMMMSATLNDHV</sequence>
<feature type="compositionally biased region" description="Basic and acidic residues" evidence="1">
    <location>
        <begin position="16"/>
        <end position="27"/>
    </location>
</feature>
<reference evidence="2" key="3">
    <citation type="submission" date="2022-06" db="UniProtKB">
        <authorList>
            <consortium name="EnsemblPlants"/>
        </authorList>
    </citation>
    <scope>IDENTIFICATION</scope>
</reference>
<name>A0A8R7V547_TRIUA</name>
<dbReference type="Proteomes" id="UP000015106">
    <property type="component" value="Chromosome 7"/>
</dbReference>
<organism evidence="2 3">
    <name type="scientific">Triticum urartu</name>
    <name type="common">Red wild einkorn</name>
    <name type="synonym">Crithodium urartu</name>
    <dbReference type="NCBI Taxonomy" id="4572"/>
    <lineage>
        <taxon>Eukaryota</taxon>
        <taxon>Viridiplantae</taxon>
        <taxon>Streptophyta</taxon>
        <taxon>Embryophyta</taxon>
        <taxon>Tracheophyta</taxon>
        <taxon>Spermatophyta</taxon>
        <taxon>Magnoliopsida</taxon>
        <taxon>Liliopsida</taxon>
        <taxon>Poales</taxon>
        <taxon>Poaceae</taxon>
        <taxon>BOP clade</taxon>
        <taxon>Pooideae</taxon>
        <taxon>Triticodae</taxon>
        <taxon>Triticeae</taxon>
        <taxon>Triticinae</taxon>
        <taxon>Triticum</taxon>
    </lineage>
</organism>
<dbReference type="AlphaFoldDB" id="A0A8R7V547"/>
<protein>
    <submittedName>
        <fullName evidence="2">Uncharacterized protein</fullName>
    </submittedName>
</protein>
<feature type="region of interest" description="Disordered" evidence="1">
    <location>
        <begin position="1"/>
        <end position="45"/>
    </location>
</feature>
<evidence type="ECO:0000313" key="3">
    <source>
        <dbReference type="Proteomes" id="UP000015106"/>
    </source>
</evidence>
<keyword evidence="3" id="KW-1185">Reference proteome</keyword>